<dbReference type="InterPro" id="IPR005656">
    <property type="entry name" value="MmgE_PrpD"/>
</dbReference>
<dbReference type="InterPro" id="IPR042183">
    <property type="entry name" value="MmgE/PrpD_sf_1"/>
</dbReference>
<name>A0A225MYA6_9BURK</name>
<comment type="similarity">
    <text evidence="1">Belongs to the PrpD family.</text>
</comment>
<evidence type="ECO:0000259" key="2">
    <source>
        <dbReference type="Pfam" id="PF03972"/>
    </source>
</evidence>
<dbReference type="InterPro" id="IPR036148">
    <property type="entry name" value="MmgE/PrpD_sf"/>
</dbReference>
<dbReference type="SUPFAM" id="SSF103378">
    <property type="entry name" value="2-methylcitrate dehydratase PrpD"/>
    <property type="match status" value="1"/>
</dbReference>
<comment type="caution">
    <text evidence="4">The sequence shown here is derived from an EMBL/GenBank/DDBJ whole genome shotgun (WGS) entry which is preliminary data.</text>
</comment>
<evidence type="ECO:0000256" key="1">
    <source>
        <dbReference type="ARBA" id="ARBA00006174"/>
    </source>
</evidence>
<dbReference type="GO" id="GO:0016829">
    <property type="term" value="F:lyase activity"/>
    <property type="evidence" value="ECO:0007669"/>
    <property type="project" value="InterPro"/>
</dbReference>
<dbReference type="Gene3D" id="3.30.1330.120">
    <property type="entry name" value="2-methylcitrate dehydratase PrpD"/>
    <property type="match status" value="1"/>
</dbReference>
<keyword evidence="5" id="KW-1185">Reference proteome</keyword>
<evidence type="ECO:0000313" key="5">
    <source>
        <dbReference type="Proteomes" id="UP000214603"/>
    </source>
</evidence>
<feature type="domain" description="MmgE/PrpD N-terminal" evidence="2">
    <location>
        <begin position="9"/>
        <end position="229"/>
    </location>
</feature>
<dbReference type="Pfam" id="PF03972">
    <property type="entry name" value="MmgE_PrpD_N"/>
    <property type="match status" value="1"/>
</dbReference>
<protein>
    <submittedName>
        <fullName evidence="4">2-methylcitrate dehydratase</fullName>
    </submittedName>
</protein>
<dbReference type="OrthoDB" id="8873320at2"/>
<dbReference type="PANTHER" id="PTHR16943:SF8">
    <property type="entry name" value="2-METHYLCITRATE DEHYDRATASE"/>
    <property type="match status" value="1"/>
</dbReference>
<evidence type="ECO:0000313" key="4">
    <source>
        <dbReference type="EMBL" id="OWT66256.1"/>
    </source>
</evidence>
<proteinExistence type="inferred from homology"/>
<evidence type="ECO:0000259" key="3">
    <source>
        <dbReference type="Pfam" id="PF19305"/>
    </source>
</evidence>
<feature type="domain" description="MmgE/PrpD C-terminal" evidence="3">
    <location>
        <begin position="266"/>
        <end position="436"/>
    </location>
</feature>
<dbReference type="InterPro" id="IPR045337">
    <property type="entry name" value="MmgE_PrpD_C"/>
</dbReference>
<dbReference type="EMBL" id="NJIH01000001">
    <property type="protein sequence ID" value="OWT66256.1"/>
    <property type="molecule type" value="Genomic_DNA"/>
</dbReference>
<sequence length="452" mass="48110">MSAQHYLDELSDFICNTQIDDVDAQVRAYGRRVIADSIPVIAAGMQVAEMRALVAAQLQHAAPGRAWVIGSGRRAGAQRAALLNGTAGTWLELDEGNQYAKGHPGIQVVPAALAVAQELGSAGSELLLAVMLGYEVSARISRAANISLKVHPHGTYGVIGAAVAAGRLHGLAPAQMRNLISMAATLGLATSRNTLLEGSTVRNIYAGHSGFMGQVALDMARAGFTGEADGVASVYAGVLSDRCDPAVAVAGLGSQWLMAMGYFKLHPAGRYVHSAIDALDDALSRAPQGRIDAASIERIEVTAYKLAAMLDGTQITTSFGARFSIPFALASLLQRGRRGLAAFDDEAVADPAVQSLARRVSVREDVSYTAAYPERNLCDVRIRMRDGSTLAGHCELTKGEPGNPHKEAELEEKFFELGRPVWGEAVTRQLYDACMDLERIDDFGRFSESLTL</sequence>
<dbReference type="InterPro" id="IPR045336">
    <property type="entry name" value="MmgE_PrpD_N"/>
</dbReference>
<dbReference type="RefSeq" id="WP_088601384.1">
    <property type="nucleotide sequence ID" value="NZ_NJIH01000001.1"/>
</dbReference>
<accession>A0A225MYA6</accession>
<dbReference type="Proteomes" id="UP000214603">
    <property type="component" value="Unassembled WGS sequence"/>
</dbReference>
<dbReference type="Pfam" id="PF19305">
    <property type="entry name" value="MmgE_PrpD_C"/>
    <property type="match status" value="1"/>
</dbReference>
<dbReference type="InterPro" id="IPR042188">
    <property type="entry name" value="MmgE/PrpD_sf_2"/>
</dbReference>
<dbReference type="Gene3D" id="1.10.4100.10">
    <property type="entry name" value="2-methylcitrate dehydratase PrpD"/>
    <property type="match status" value="1"/>
</dbReference>
<dbReference type="AlphaFoldDB" id="A0A225MYA6"/>
<reference evidence="5" key="1">
    <citation type="submission" date="2017-06" db="EMBL/GenBank/DDBJ databases">
        <title>Herbaspirillum phytohormonus sp. nov., isolated from the root nodule of Robinia pseudoacacia in lead-zinc mine.</title>
        <authorList>
            <person name="Fan M."/>
            <person name="Lin Y."/>
        </authorList>
    </citation>
    <scope>NUCLEOTIDE SEQUENCE [LARGE SCALE GENOMIC DNA]</scope>
    <source>
        <strain evidence="5">SC-089</strain>
    </source>
</reference>
<organism evidence="4 5">
    <name type="scientific">Candidimonas nitroreducens</name>
    <dbReference type="NCBI Taxonomy" id="683354"/>
    <lineage>
        <taxon>Bacteria</taxon>
        <taxon>Pseudomonadati</taxon>
        <taxon>Pseudomonadota</taxon>
        <taxon>Betaproteobacteria</taxon>
        <taxon>Burkholderiales</taxon>
        <taxon>Alcaligenaceae</taxon>
        <taxon>Candidimonas</taxon>
    </lineage>
</organism>
<dbReference type="PANTHER" id="PTHR16943">
    <property type="entry name" value="2-METHYLCITRATE DEHYDRATASE-RELATED"/>
    <property type="match status" value="1"/>
</dbReference>
<gene>
    <name evidence="4" type="ORF">CEY11_00470</name>
</gene>